<evidence type="ECO:0000313" key="1">
    <source>
        <dbReference type="EMBL" id="KAK7800825.1"/>
    </source>
</evidence>
<reference evidence="1 2" key="1">
    <citation type="journal article" date="2023" name="bioRxiv">
        <title>Conserved and derived expression patterns and positive selection on dental genes reveal complex evolutionary context of ever-growing rodent molars.</title>
        <authorList>
            <person name="Calamari Z.T."/>
            <person name="Song A."/>
            <person name="Cohen E."/>
            <person name="Akter M."/>
            <person name="Roy R.D."/>
            <person name="Hallikas O."/>
            <person name="Christensen M.M."/>
            <person name="Li P."/>
            <person name="Marangoni P."/>
            <person name="Jernvall J."/>
            <person name="Klein O.D."/>
        </authorList>
    </citation>
    <scope>NUCLEOTIDE SEQUENCE [LARGE SCALE GENOMIC DNA]</scope>
    <source>
        <strain evidence="1">V071</strain>
    </source>
</reference>
<comment type="caution">
    <text evidence="1">The sequence shown here is derived from an EMBL/GenBank/DDBJ whole genome shotgun (WGS) entry which is preliminary data.</text>
</comment>
<sequence length="76" mass="8126">MAAAPAVTCPGGPPWNFRSRALSALAASDGGETPRQQRRWRRLRRLGFSLAPAAAVRSAAELNLTGRGSRSPGRRQ</sequence>
<organism evidence="1 2">
    <name type="scientific">Myodes glareolus</name>
    <name type="common">Bank vole</name>
    <name type="synonym">Clethrionomys glareolus</name>
    <dbReference type="NCBI Taxonomy" id="447135"/>
    <lineage>
        <taxon>Eukaryota</taxon>
        <taxon>Metazoa</taxon>
        <taxon>Chordata</taxon>
        <taxon>Craniata</taxon>
        <taxon>Vertebrata</taxon>
        <taxon>Euteleostomi</taxon>
        <taxon>Mammalia</taxon>
        <taxon>Eutheria</taxon>
        <taxon>Euarchontoglires</taxon>
        <taxon>Glires</taxon>
        <taxon>Rodentia</taxon>
        <taxon>Myomorpha</taxon>
        <taxon>Muroidea</taxon>
        <taxon>Cricetidae</taxon>
        <taxon>Arvicolinae</taxon>
        <taxon>Myodes</taxon>
    </lineage>
</organism>
<dbReference type="EMBL" id="JBBHLL010000533">
    <property type="protein sequence ID" value="KAK7800825.1"/>
    <property type="molecule type" value="Genomic_DNA"/>
</dbReference>
<dbReference type="Proteomes" id="UP001488838">
    <property type="component" value="Unassembled WGS sequence"/>
</dbReference>
<proteinExistence type="predicted"/>
<name>A0AAW0HH78_MYOGA</name>
<keyword evidence="2" id="KW-1185">Reference proteome</keyword>
<evidence type="ECO:0000313" key="2">
    <source>
        <dbReference type="Proteomes" id="UP001488838"/>
    </source>
</evidence>
<gene>
    <name evidence="1" type="ORF">U0070_008015</name>
</gene>
<protein>
    <submittedName>
        <fullName evidence="1">Uncharacterized protein</fullName>
    </submittedName>
</protein>
<accession>A0AAW0HH78</accession>
<dbReference type="AlphaFoldDB" id="A0AAW0HH78"/>